<organism evidence="1">
    <name type="scientific">Candidatus Criblamydia sequanensis CRIB-18</name>
    <dbReference type="NCBI Taxonomy" id="1437425"/>
    <lineage>
        <taxon>Bacteria</taxon>
        <taxon>Pseudomonadati</taxon>
        <taxon>Chlamydiota</taxon>
        <taxon>Chlamydiia</taxon>
        <taxon>Parachlamydiales</taxon>
        <taxon>Candidatus Criblamydiaceae</taxon>
        <taxon>Candidatus Criblamydia</taxon>
    </lineage>
</organism>
<dbReference type="RefSeq" id="WP_176454833.1">
    <property type="nucleotide sequence ID" value="NZ_LK031773.1"/>
</dbReference>
<name>A0A090D1L3_9BACT</name>
<reference evidence="1" key="2">
    <citation type="submission" date="2014-09" db="EMBL/GenBank/DDBJ databases">
        <title>Criblamydia sequanensis harbors a mega-plasmid encoding arsenite resistance.</title>
        <authorList>
            <person name="Bertelli C."/>
            <person name="Goesmann A."/>
            <person name="Greub G."/>
        </authorList>
    </citation>
    <scope>NUCLEOTIDE SEQUENCE [LARGE SCALE GENOMIC DNA]</scope>
    <source>
        <strain evidence="1">CRIB-18</strain>
        <plasmid evidence="1">1</plasmid>
    </source>
</reference>
<protein>
    <submittedName>
        <fullName evidence="1">Uncharacterized protein</fullName>
    </submittedName>
</protein>
<reference evidence="1" key="1">
    <citation type="submission" date="2013-12" db="EMBL/GenBank/DDBJ databases">
        <authorList>
            <person name="Li W."/>
            <person name="Chetelat R.T."/>
        </authorList>
    </citation>
    <scope>NUCLEOTIDE SEQUENCE</scope>
    <source>
        <strain evidence="1">CRIB-18</strain>
        <plasmid evidence="1">1</plasmid>
    </source>
</reference>
<evidence type="ECO:0000313" key="1">
    <source>
        <dbReference type="EMBL" id="CDR35312.1"/>
    </source>
</evidence>
<dbReference type="EMBL" id="LK031773">
    <property type="protein sequence ID" value="CDR35312.1"/>
    <property type="molecule type" value="Genomic_DNA"/>
</dbReference>
<dbReference type="AlphaFoldDB" id="A0A090D1L3"/>
<proteinExistence type="predicted"/>
<gene>
    <name evidence="1" type="ORF">CSEC_p0041</name>
</gene>
<sequence length="87" mass="10267">MDRKKIDKAFLDSLTLESSMSEILELTETFKYDLIKAKRDSEKSGKYTVSCLFRVRQLLIDLEKLGSQFRKLSIAYEKDLEKKKKQK</sequence>
<keyword evidence="1" id="KW-0614">Plasmid</keyword>
<geneLocation type="plasmid" evidence="1">
    <name>1</name>
</geneLocation>
<accession>A0A090D1L3</accession>